<reference evidence="3" key="1">
    <citation type="journal article" date="2019" name="Int. J. Syst. Evol. Microbiol.">
        <title>The Global Catalogue of Microorganisms (GCM) 10K type strain sequencing project: providing services to taxonomists for standard genome sequencing and annotation.</title>
        <authorList>
            <consortium name="The Broad Institute Genomics Platform"/>
            <consortium name="The Broad Institute Genome Sequencing Center for Infectious Disease"/>
            <person name="Wu L."/>
            <person name="Ma J."/>
        </authorList>
    </citation>
    <scope>NUCLEOTIDE SEQUENCE [LARGE SCALE GENOMIC DNA]</scope>
    <source>
        <strain evidence="3">JCM 14545</strain>
    </source>
</reference>
<dbReference type="Proteomes" id="UP001501116">
    <property type="component" value="Unassembled WGS sequence"/>
</dbReference>
<organism evidence="2 3">
    <name type="scientific">Amycolatopsis minnesotensis</name>
    <dbReference type="NCBI Taxonomy" id="337894"/>
    <lineage>
        <taxon>Bacteria</taxon>
        <taxon>Bacillati</taxon>
        <taxon>Actinomycetota</taxon>
        <taxon>Actinomycetes</taxon>
        <taxon>Pseudonocardiales</taxon>
        <taxon>Pseudonocardiaceae</taxon>
        <taxon>Amycolatopsis</taxon>
    </lineage>
</organism>
<evidence type="ECO:0000256" key="1">
    <source>
        <dbReference type="SAM" id="MobiDB-lite"/>
    </source>
</evidence>
<comment type="caution">
    <text evidence="2">The sequence shown here is derived from an EMBL/GenBank/DDBJ whole genome shotgun (WGS) entry which is preliminary data.</text>
</comment>
<evidence type="ECO:0000313" key="2">
    <source>
        <dbReference type="EMBL" id="GAA1991691.1"/>
    </source>
</evidence>
<dbReference type="EMBL" id="BAAANN010000061">
    <property type="protein sequence ID" value="GAA1991691.1"/>
    <property type="molecule type" value="Genomic_DNA"/>
</dbReference>
<keyword evidence="3" id="KW-1185">Reference proteome</keyword>
<evidence type="ECO:0000313" key="3">
    <source>
        <dbReference type="Proteomes" id="UP001501116"/>
    </source>
</evidence>
<name>A0ABP5E5V1_9PSEU</name>
<proteinExistence type="predicted"/>
<protein>
    <submittedName>
        <fullName evidence="2">Uncharacterized protein</fullName>
    </submittedName>
</protein>
<sequence length="106" mass="11057">MADAAPSAEAAVGRNAAAAITAAVPASAAVRRAFSDMPRAPFTGCVFDPRSGTPPHRQSDLVRSTRSDACGCGPKHPRPNITTVVSLNRVDVVLTERSVKLDGCER</sequence>
<feature type="region of interest" description="Disordered" evidence="1">
    <location>
        <begin position="45"/>
        <end position="75"/>
    </location>
</feature>
<feature type="compositionally biased region" description="Basic and acidic residues" evidence="1">
    <location>
        <begin position="57"/>
        <end position="66"/>
    </location>
</feature>
<gene>
    <name evidence="2" type="ORF">GCM10009754_83040</name>
</gene>
<accession>A0ABP5E5V1</accession>